<reference evidence="1 2" key="1">
    <citation type="journal article" date="2024" name="BMC Genomics">
        <title>De novo assembly and annotation of Popillia japonica's genome with initial clues to its potential as an invasive pest.</title>
        <authorList>
            <person name="Cucini C."/>
            <person name="Boschi S."/>
            <person name="Funari R."/>
            <person name="Cardaioli E."/>
            <person name="Iannotti N."/>
            <person name="Marturano G."/>
            <person name="Paoli F."/>
            <person name="Bruttini M."/>
            <person name="Carapelli A."/>
            <person name="Frati F."/>
            <person name="Nardi F."/>
        </authorList>
    </citation>
    <scope>NUCLEOTIDE SEQUENCE [LARGE SCALE GENOMIC DNA]</scope>
    <source>
        <strain evidence="1">DMR45628</strain>
    </source>
</reference>
<evidence type="ECO:0000313" key="1">
    <source>
        <dbReference type="EMBL" id="KAK9731742.1"/>
    </source>
</evidence>
<dbReference type="AlphaFoldDB" id="A0AAW1L9R1"/>
<gene>
    <name evidence="1" type="ORF">QE152_g13376</name>
</gene>
<name>A0AAW1L9R1_POPJA</name>
<evidence type="ECO:0000313" key="2">
    <source>
        <dbReference type="Proteomes" id="UP001458880"/>
    </source>
</evidence>
<dbReference type="Proteomes" id="UP001458880">
    <property type="component" value="Unassembled WGS sequence"/>
</dbReference>
<proteinExistence type="predicted"/>
<sequence>MEDVFQRLLVSSDPLISSLRKLPAKQLKALISSLRKLPAKQLKALDLEAVELLKAPSSEIQGSDDESAHSSDEEY</sequence>
<accession>A0AAW1L9R1</accession>
<keyword evidence="2" id="KW-1185">Reference proteome</keyword>
<protein>
    <submittedName>
        <fullName evidence="1">Uncharacterized protein</fullName>
    </submittedName>
</protein>
<dbReference type="EMBL" id="JASPKY010000127">
    <property type="protein sequence ID" value="KAK9731742.1"/>
    <property type="molecule type" value="Genomic_DNA"/>
</dbReference>
<organism evidence="1 2">
    <name type="scientific">Popillia japonica</name>
    <name type="common">Japanese beetle</name>
    <dbReference type="NCBI Taxonomy" id="7064"/>
    <lineage>
        <taxon>Eukaryota</taxon>
        <taxon>Metazoa</taxon>
        <taxon>Ecdysozoa</taxon>
        <taxon>Arthropoda</taxon>
        <taxon>Hexapoda</taxon>
        <taxon>Insecta</taxon>
        <taxon>Pterygota</taxon>
        <taxon>Neoptera</taxon>
        <taxon>Endopterygota</taxon>
        <taxon>Coleoptera</taxon>
        <taxon>Polyphaga</taxon>
        <taxon>Scarabaeiformia</taxon>
        <taxon>Scarabaeidae</taxon>
        <taxon>Rutelinae</taxon>
        <taxon>Popillia</taxon>
    </lineage>
</organism>
<comment type="caution">
    <text evidence="1">The sequence shown here is derived from an EMBL/GenBank/DDBJ whole genome shotgun (WGS) entry which is preliminary data.</text>
</comment>